<dbReference type="PROSITE" id="PS51257">
    <property type="entry name" value="PROKAR_LIPOPROTEIN"/>
    <property type="match status" value="1"/>
</dbReference>
<dbReference type="Pfam" id="PF08448">
    <property type="entry name" value="PAS_4"/>
    <property type="match status" value="2"/>
</dbReference>
<dbReference type="Gene3D" id="6.10.340.10">
    <property type="match status" value="1"/>
</dbReference>
<dbReference type="CDD" id="cd00130">
    <property type="entry name" value="PAS"/>
    <property type="match status" value="1"/>
</dbReference>
<dbReference type="InterPro" id="IPR000014">
    <property type="entry name" value="PAS"/>
</dbReference>
<protein>
    <submittedName>
        <fullName evidence="7">Diguanylate cyclase/phosphodiesterase with PAS/PAC sensor(S)</fullName>
    </submittedName>
</protein>
<reference evidence="7" key="1">
    <citation type="submission" date="2006-05" db="EMBL/GenBank/DDBJ databases">
        <title>Annotation of the draft genome assembly of Desulfuromonas acetoxidans DSM 684.</title>
        <authorList>
            <consortium name="US DOE Joint Genome Institute (JGI-ORNL)"/>
            <person name="Larimer F."/>
            <person name="Land M."/>
            <person name="Hauser L."/>
        </authorList>
    </citation>
    <scope>NUCLEOTIDE SEQUENCE [LARGE SCALE GENOMIC DNA]</scope>
    <source>
        <strain evidence="7">DSM 684</strain>
    </source>
</reference>
<dbReference type="InterPro" id="IPR035919">
    <property type="entry name" value="EAL_sf"/>
</dbReference>
<dbReference type="Gene3D" id="3.30.450.20">
    <property type="entry name" value="PAS domain"/>
    <property type="match status" value="2"/>
</dbReference>
<dbReference type="Pfam" id="PF00990">
    <property type="entry name" value="GGDEF"/>
    <property type="match status" value="1"/>
</dbReference>
<sequence>MKIRSLFMLVALLACMISMSATLVFFNGKVKENIRGRLTAQARNICSLLSLYQNQCRSSLLTDQDPPSVHRKNLLGESATKLSQTGQGDIHIRYAARFPQNIQYQALDSDLSLIHLFKHNRQMDEYSEMVEFPTPMFRYVQPIFYQETCFSCHQKTQGSSLQDVAPALLIVEIPNVSFSDEQKSKFLALAAINVVGYFMTFVVLVALLQRTVLKRLKGLKSAALCLEQGDYDQAILTYRENAQNEFDVLANAFYEMKNAVKGREERLRQKRQQIYSMFHVHQSIMFLVDVENYHVLDANVAAERFYGMSAQALKAKCFYGLHGLDRQELAELLTVCLNGRQEFIELPYQDVGELRCLEVRLSPVDVDQKACLFLIIHDITAQKNARQQIQKEHEFFQTVIDNMVDPVLVLDTSRHIKKANRAALALADGKLDDPEEVCCYEAFQRGSLPCDCRSKSCPMHTVLKTGKPASIIEHIDSKNKIYEIQAAPYFDESGNMLGVIESFRDITKRLEVENSLIEQERKIYDLTHYDNLTGLPNRSVLLDRVNQAIYHALIKNTHLALISLTLDRFKKINETLGHHVGDCLLQEVAQRLNTLVPQGQTVAKDSGSQFFILLEEVPQQEDVVDLADVVLKGIKQSFHANGHELIPSCSLGIAFYPEQAENSTELLARADVAMRTSKDDMGGGAVTVYDPKYGEIAPQSLRMEADLKHAIENDKLHIHYQPQFNLENDVLVGFEALVRWNHPAEGPVSPGEFIPLAEETGLIHSLGRWVLRQVCQQIHSWEQAGISVVPVAVNVSSLQMKKNNFVHILEECLNEFQITAQLIELEITESAVMDRLEKSMELLSAIRGLGVKLAIDDFGTGYSSLSYLKSFPFSKLKIDRSFVMDLENDENDAAIITAIISMAKSLGLKTIAEGVETELQKQFLIKHGCDEVQGFLMSRPLPVEAIETNYLSSK</sequence>
<dbReference type="SUPFAM" id="SSF55073">
    <property type="entry name" value="Nucleotide cyclase"/>
    <property type="match status" value="1"/>
</dbReference>
<dbReference type="RefSeq" id="WP_006000725.1">
    <property type="nucleotide sequence ID" value="NZ_AAEW02000010.1"/>
</dbReference>
<evidence type="ECO:0000313" key="8">
    <source>
        <dbReference type="Proteomes" id="UP000005695"/>
    </source>
</evidence>
<dbReference type="PROSITE" id="PS50113">
    <property type="entry name" value="PAC"/>
    <property type="match status" value="1"/>
</dbReference>
<dbReference type="InterPro" id="IPR001633">
    <property type="entry name" value="EAL_dom"/>
</dbReference>
<dbReference type="PROSITE" id="PS50887">
    <property type="entry name" value="GGDEF"/>
    <property type="match status" value="1"/>
</dbReference>
<dbReference type="AlphaFoldDB" id="Q1JZ58"/>
<dbReference type="SMART" id="SM00091">
    <property type="entry name" value="PAS"/>
    <property type="match status" value="2"/>
</dbReference>
<dbReference type="PROSITE" id="PS50883">
    <property type="entry name" value="EAL"/>
    <property type="match status" value="1"/>
</dbReference>
<dbReference type="SMART" id="SM00052">
    <property type="entry name" value="EAL"/>
    <property type="match status" value="1"/>
</dbReference>
<feature type="domain" description="HAMP" evidence="5">
    <location>
        <begin position="210"/>
        <end position="265"/>
    </location>
</feature>
<comment type="caution">
    <text evidence="7">The sequence shown here is derived from an EMBL/GenBank/DDBJ whole genome shotgun (WGS) entry which is preliminary data.</text>
</comment>
<dbReference type="SUPFAM" id="SSF141868">
    <property type="entry name" value="EAL domain-like"/>
    <property type="match status" value="1"/>
</dbReference>
<dbReference type="InterPro" id="IPR043128">
    <property type="entry name" value="Rev_trsase/Diguanyl_cyclase"/>
</dbReference>
<keyword evidence="1" id="KW-1133">Transmembrane helix</keyword>
<name>Q1JZ58_DESA6</name>
<organism evidence="7 8">
    <name type="scientific">Desulfuromonas acetoxidans (strain DSM 684 / 11070)</name>
    <dbReference type="NCBI Taxonomy" id="281689"/>
    <lineage>
        <taxon>Bacteria</taxon>
        <taxon>Pseudomonadati</taxon>
        <taxon>Thermodesulfobacteriota</taxon>
        <taxon>Desulfuromonadia</taxon>
        <taxon>Desulfuromonadales</taxon>
        <taxon>Desulfuromonadaceae</taxon>
        <taxon>Desulfuromonas</taxon>
    </lineage>
</organism>
<feature type="signal peptide" evidence="2">
    <location>
        <begin position="1"/>
        <end position="20"/>
    </location>
</feature>
<dbReference type="CDD" id="cd01949">
    <property type="entry name" value="GGDEF"/>
    <property type="match status" value="1"/>
</dbReference>
<evidence type="ECO:0000313" key="7">
    <source>
        <dbReference type="EMBL" id="EAT15436.1"/>
    </source>
</evidence>
<evidence type="ECO:0000256" key="2">
    <source>
        <dbReference type="SAM" id="SignalP"/>
    </source>
</evidence>
<dbReference type="NCBIfam" id="TIGR00254">
    <property type="entry name" value="GGDEF"/>
    <property type="match status" value="1"/>
</dbReference>
<feature type="domain" description="PAC" evidence="3">
    <location>
        <begin position="465"/>
        <end position="518"/>
    </location>
</feature>
<dbReference type="OrthoDB" id="9777298at2"/>
<dbReference type="SMART" id="SM00267">
    <property type="entry name" value="GGDEF"/>
    <property type="match status" value="1"/>
</dbReference>
<accession>Q1JZ58</accession>
<dbReference type="InterPro" id="IPR000700">
    <property type="entry name" value="PAS-assoc_C"/>
</dbReference>
<dbReference type="Proteomes" id="UP000005695">
    <property type="component" value="Unassembled WGS sequence"/>
</dbReference>
<dbReference type="PROSITE" id="PS50885">
    <property type="entry name" value="HAMP"/>
    <property type="match status" value="1"/>
</dbReference>
<dbReference type="FunFam" id="3.20.20.450:FF:000001">
    <property type="entry name" value="Cyclic di-GMP phosphodiesterase yahA"/>
    <property type="match status" value="1"/>
</dbReference>
<dbReference type="Gene3D" id="3.30.70.270">
    <property type="match status" value="1"/>
</dbReference>
<evidence type="ECO:0000259" key="3">
    <source>
        <dbReference type="PROSITE" id="PS50113"/>
    </source>
</evidence>
<dbReference type="CDD" id="cd01948">
    <property type="entry name" value="EAL"/>
    <property type="match status" value="1"/>
</dbReference>
<dbReference type="InterPro" id="IPR021796">
    <property type="entry name" value="Tll0287-like_dom"/>
</dbReference>
<dbReference type="PANTHER" id="PTHR44757">
    <property type="entry name" value="DIGUANYLATE CYCLASE DGCP"/>
    <property type="match status" value="1"/>
</dbReference>
<dbReference type="InterPro" id="IPR000160">
    <property type="entry name" value="GGDEF_dom"/>
</dbReference>
<dbReference type="GO" id="GO:0007165">
    <property type="term" value="P:signal transduction"/>
    <property type="evidence" value="ECO:0007669"/>
    <property type="project" value="InterPro"/>
</dbReference>
<dbReference type="Gene3D" id="3.20.20.450">
    <property type="entry name" value="EAL domain"/>
    <property type="match status" value="1"/>
</dbReference>
<dbReference type="InterPro" id="IPR013656">
    <property type="entry name" value="PAS_4"/>
</dbReference>
<dbReference type="PANTHER" id="PTHR44757:SF2">
    <property type="entry name" value="BIOFILM ARCHITECTURE MAINTENANCE PROTEIN MBAA"/>
    <property type="match status" value="1"/>
</dbReference>
<dbReference type="Pfam" id="PF11845">
    <property type="entry name" value="Tll0287-like"/>
    <property type="match status" value="1"/>
</dbReference>
<evidence type="ECO:0000259" key="4">
    <source>
        <dbReference type="PROSITE" id="PS50883"/>
    </source>
</evidence>
<dbReference type="InterPro" id="IPR003660">
    <property type="entry name" value="HAMP_dom"/>
</dbReference>
<keyword evidence="2" id="KW-0732">Signal</keyword>
<dbReference type="SUPFAM" id="SSF55785">
    <property type="entry name" value="PYP-like sensor domain (PAS domain)"/>
    <property type="match status" value="2"/>
</dbReference>
<evidence type="ECO:0000259" key="6">
    <source>
        <dbReference type="PROSITE" id="PS50887"/>
    </source>
</evidence>
<dbReference type="InterPro" id="IPR035965">
    <property type="entry name" value="PAS-like_dom_sf"/>
</dbReference>
<proteinExistence type="predicted"/>
<gene>
    <name evidence="7" type="ORF">Dace_1298</name>
</gene>
<keyword evidence="8" id="KW-1185">Reference proteome</keyword>
<dbReference type="InterPro" id="IPR052155">
    <property type="entry name" value="Biofilm_reg_signaling"/>
</dbReference>
<evidence type="ECO:0000256" key="1">
    <source>
        <dbReference type="SAM" id="Phobius"/>
    </source>
</evidence>
<feature type="transmembrane region" description="Helical" evidence="1">
    <location>
        <begin position="186"/>
        <end position="208"/>
    </location>
</feature>
<dbReference type="Pfam" id="PF00563">
    <property type="entry name" value="EAL"/>
    <property type="match status" value="1"/>
</dbReference>
<keyword evidence="1" id="KW-0812">Transmembrane</keyword>
<feature type="domain" description="EAL" evidence="4">
    <location>
        <begin position="700"/>
        <end position="954"/>
    </location>
</feature>
<dbReference type="NCBIfam" id="TIGR00229">
    <property type="entry name" value="sensory_box"/>
    <property type="match status" value="1"/>
</dbReference>
<evidence type="ECO:0000259" key="5">
    <source>
        <dbReference type="PROSITE" id="PS50885"/>
    </source>
</evidence>
<dbReference type="EMBL" id="AAEW02000010">
    <property type="protein sequence ID" value="EAT15436.1"/>
    <property type="molecule type" value="Genomic_DNA"/>
</dbReference>
<reference evidence="7" key="2">
    <citation type="submission" date="2006-05" db="EMBL/GenBank/DDBJ databases">
        <title>Sequencing of the draft genome and assembly of Desulfuromonas acetoxidans DSM 684.</title>
        <authorList>
            <consortium name="US DOE Joint Genome Institute (JGI-PGF)"/>
            <person name="Copeland A."/>
            <person name="Lucas S."/>
            <person name="Lapidus A."/>
            <person name="Barry K."/>
            <person name="Detter J.C."/>
            <person name="Glavina del Rio T."/>
            <person name="Hammon N."/>
            <person name="Israni S."/>
            <person name="Dalin E."/>
            <person name="Tice H."/>
            <person name="Bruce D."/>
            <person name="Pitluck S."/>
            <person name="Richardson P."/>
        </authorList>
    </citation>
    <scope>NUCLEOTIDE SEQUENCE [LARGE SCALE GENOMIC DNA]</scope>
    <source>
        <strain evidence="7">DSM 684</strain>
    </source>
</reference>
<dbReference type="InterPro" id="IPR029787">
    <property type="entry name" value="Nucleotide_cyclase"/>
</dbReference>
<feature type="domain" description="GGDEF" evidence="6">
    <location>
        <begin position="557"/>
        <end position="691"/>
    </location>
</feature>
<dbReference type="GO" id="GO:0016020">
    <property type="term" value="C:membrane"/>
    <property type="evidence" value="ECO:0007669"/>
    <property type="project" value="InterPro"/>
</dbReference>
<keyword evidence="1" id="KW-0472">Membrane</keyword>
<feature type="chain" id="PRO_5004192329" evidence="2">
    <location>
        <begin position="21"/>
        <end position="954"/>
    </location>
</feature>